<keyword evidence="5" id="KW-1185">Reference proteome</keyword>
<dbReference type="SUPFAM" id="SSF51735">
    <property type="entry name" value="NAD(P)-binding Rossmann-fold domains"/>
    <property type="match status" value="1"/>
</dbReference>
<evidence type="ECO:0000259" key="3">
    <source>
        <dbReference type="Pfam" id="PF01575"/>
    </source>
</evidence>
<dbReference type="EMBL" id="JARBHI010000009">
    <property type="protein sequence ID" value="MDE1656376.1"/>
    <property type="molecule type" value="Genomic_DNA"/>
</dbReference>
<dbReference type="PANTHER" id="PTHR43841:SF3">
    <property type="entry name" value="(3R)-HYDROXYACYL-ACP DEHYDRATASE SUBUNIT HADB"/>
    <property type="match status" value="1"/>
</dbReference>
<dbReference type="RefSeq" id="WP_274732761.1">
    <property type="nucleotide sequence ID" value="NZ_CAMXYX010000004.1"/>
</dbReference>
<dbReference type="InterPro" id="IPR029069">
    <property type="entry name" value="HotDog_dom_sf"/>
</dbReference>
<evidence type="ECO:0000313" key="4">
    <source>
        <dbReference type="EMBL" id="MDE1656376.1"/>
    </source>
</evidence>
<name>A0ABT5V6B4_9ACTO</name>
<dbReference type="Gene3D" id="3.10.129.10">
    <property type="entry name" value="Hotdog Thioesterase"/>
    <property type="match status" value="1"/>
</dbReference>
<evidence type="ECO:0000256" key="1">
    <source>
        <dbReference type="ARBA" id="ARBA00005254"/>
    </source>
</evidence>
<dbReference type="InterPro" id="IPR002539">
    <property type="entry name" value="MaoC-like_dom"/>
</dbReference>
<dbReference type="SUPFAM" id="SSF54637">
    <property type="entry name" value="Thioesterase/thiol ester dehydrase-isomerase"/>
    <property type="match status" value="1"/>
</dbReference>
<sequence length="798" mass="84630">MQARRYAAILAAAARQKLSRRAVPRADELPRVKVHAVAERPVGEGIARFAGGGVGGHAPAALLHQLCLGPTLDILADTSLPLVATGAVITDLRWEILSPVPFGRPLTVRAWAASFERDEKGTALRLAADISYDGAVCYREIARYLDRGSTGSPVRVTGEEPQLGGADLDFRTEFGVDEAGHLRYASPHALAERRFTAADARHWARLTGDINPIHLSGATARLFGFSGAVLHGAATDAWACGQLGLRGDAPGRGEVTFRAPLVLPQKVVLRAVGEEGAVAVVEERTGRDLVHLRYTSAELHEAQGGIVLPIRDGKPSSTAVSRGMVEVFAAGDAALATALEDAIPWRRTYREPYAQLTRLDDPARGADAAHAGLNFVHHTLTLHDGTPLAKLRPRGGTPRGEIVRGTTVPCPFTVPFRGREIPERWRAATRRDARGDYVYLSGTELLDHLARWEEQGRVQPGVLAALTEVVHHPEMMRLEGRTVAVLGAGAELSPAPTLLATGAQVAGVGRSESRRMRTLRARALEAAGDLHIAPAGFGDVTAAPDAVAGWLLSLPGDLVVVDTLYAPGYKFLLVEAGADAVLRMVGEESNAAFAWYGSPTDAYPIPGNDDAAAGAAELPGGVVSRTAIRSWAKLSGARPAREAGVVNLLQDIQGPNYAAAKRIGRWRATVEREAGRTISYTIAPMSRTESVLISQPLRAGYAGLERLGYPPLAADTAAALLTGLLVWDLQHPEATASSTSFLTDRALDGGLLSIPYQPNDLAGLALLSGAEQLLGRHRGPTAGRLRERPAVGDASSGY</sequence>
<dbReference type="PANTHER" id="PTHR43841">
    <property type="entry name" value="3-HYDROXYACYL-THIOESTER DEHYDRATASE HTDX-RELATED"/>
    <property type="match status" value="1"/>
</dbReference>
<feature type="domain" description="MaoC-like" evidence="3">
    <location>
        <begin position="191"/>
        <end position="243"/>
    </location>
</feature>
<comment type="caution">
    <text evidence="4">The sequence shown here is derived from an EMBL/GenBank/DDBJ whole genome shotgun (WGS) entry which is preliminary data.</text>
</comment>
<organism evidence="4 5">
    <name type="scientific">Actinotignum sanguinis</name>
    <dbReference type="NCBI Taxonomy" id="1445614"/>
    <lineage>
        <taxon>Bacteria</taxon>
        <taxon>Bacillati</taxon>
        <taxon>Actinomycetota</taxon>
        <taxon>Actinomycetes</taxon>
        <taxon>Actinomycetales</taxon>
        <taxon>Actinomycetaceae</taxon>
        <taxon>Actinotignum</taxon>
    </lineage>
</organism>
<evidence type="ECO:0000313" key="5">
    <source>
        <dbReference type="Proteomes" id="UP001219297"/>
    </source>
</evidence>
<feature type="region of interest" description="Disordered" evidence="2">
    <location>
        <begin position="778"/>
        <end position="798"/>
    </location>
</feature>
<comment type="similarity">
    <text evidence="1">Belongs to the enoyl-CoA hydratase/isomerase family.</text>
</comment>
<protein>
    <submittedName>
        <fullName evidence="4">MaoC family dehydratase</fullName>
    </submittedName>
</protein>
<gene>
    <name evidence="4" type="ORF">PWJ81_04745</name>
</gene>
<dbReference type="CDD" id="cd03441">
    <property type="entry name" value="R_hydratase_like"/>
    <property type="match status" value="1"/>
</dbReference>
<accession>A0ABT5V6B4</accession>
<dbReference type="GeneID" id="83608279"/>
<reference evidence="4 5" key="1">
    <citation type="submission" date="2023-02" db="EMBL/GenBank/DDBJ databases">
        <title>Defining the Infant Male Urobiome and Moving Towards Mechanisms in Urobiome Research.</title>
        <authorList>
            <person name="Reasoner S."/>
            <person name="Flores V."/>
            <person name="Van Horn G."/>
            <person name="Morales G."/>
            <person name="Peard L."/>
            <person name="Abelson B."/>
            <person name="Manuel C."/>
            <person name="Lee J."/>
            <person name="Baker B."/>
            <person name="Williams T."/>
            <person name="Schmitz J."/>
            <person name="Clayton D."/>
            <person name="Hadjifrangiskou M."/>
        </authorList>
    </citation>
    <scope>NUCLEOTIDE SEQUENCE [LARGE SCALE GENOMIC DNA]</scope>
    <source>
        <strain evidence="4 5">AS1053</strain>
    </source>
</reference>
<proteinExistence type="inferred from homology"/>
<dbReference type="InterPro" id="IPR036291">
    <property type="entry name" value="NAD(P)-bd_dom_sf"/>
</dbReference>
<dbReference type="Pfam" id="PF01575">
    <property type="entry name" value="MaoC_dehydratas"/>
    <property type="match status" value="1"/>
</dbReference>
<evidence type="ECO:0000256" key="2">
    <source>
        <dbReference type="SAM" id="MobiDB-lite"/>
    </source>
</evidence>
<dbReference type="Proteomes" id="UP001219297">
    <property type="component" value="Unassembled WGS sequence"/>
</dbReference>